<accession>A0ABS3JJ13</accession>
<proteinExistence type="predicted"/>
<keyword evidence="1" id="KW-1133">Transmembrane helix</keyword>
<reference evidence="2 3" key="1">
    <citation type="submission" date="2021-03" db="EMBL/GenBank/DDBJ databases">
        <title>Fibrella sp. HMF5405 genome sequencing and assembly.</title>
        <authorList>
            <person name="Kang H."/>
            <person name="Kim H."/>
            <person name="Bae S."/>
            <person name="Joh K."/>
        </authorList>
    </citation>
    <scope>NUCLEOTIDE SEQUENCE [LARGE SCALE GENOMIC DNA]</scope>
    <source>
        <strain evidence="2 3">HMF5405</strain>
    </source>
</reference>
<gene>
    <name evidence="2" type="ORF">J2I46_12495</name>
</gene>
<dbReference type="Pfam" id="PF05751">
    <property type="entry name" value="FixH"/>
    <property type="match status" value="1"/>
</dbReference>
<feature type="transmembrane region" description="Helical" evidence="1">
    <location>
        <begin position="6"/>
        <end position="26"/>
    </location>
</feature>
<protein>
    <submittedName>
        <fullName evidence="2">FixH family protein</fullName>
    </submittedName>
</protein>
<dbReference type="RefSeq" id="WP_207329370.1">
    <property type="nucleotide sequence ID" value="NZ_JAFMYW010000003.1"/>
</dbReference>
<evidence type="ECO:0000256" key="1">
    <source>
        <dbReference type="SAM" id="Phobius"/>
    </source>
</evidence>
<evidence type="ECO:0000313" key="3">
    <source>
        <dbReference type="Proteomes" id="UP000664628"/>
    </source>
</evidence>
<sequence length="140" mass="15979">MNWGKSIILVFVVFAAFIGSMVYIMVGQRVDLVRADYYQDEIAYQKQIDRVARTAHLSNDPALTVDLDRRQLALHLPPGWTNGKLTFYRPSNGLQDRTIQLFAGQQLVPTEGLAKGFWRAQLSWSAGGDDYYYEQTFTQP</sequence>
<dbReference type="EMBL" id="JAFMYW010000003">
    <property type="protein sequence ID" value="MBO0949408.1"/>
    <property type="molecule type" value="Genomic_DNA"/>
</dbReference>
<keyword evidence="1" id="KW-0472">Membrane</keyword>
<keyword evidence="1" id="KW-0812">Transmembrane</keyword>
<name>A0ABS3JJ13_9BACT</name>
<comment type="caution">
    <text evidence="2">The sequence shown here is derived from an EMBL/GenBank/DDBJ whole genome shotgun (WGS) entry which is preliminary data.</text>
</comment>
<dbReference type="InterPro" id="IPR008620">
    <property type="entry name" value="FixH"/>
</dbReference>
<evidence type="ECO:0000313" key="2">
    <source>
        <dbReference type="EMBL" id="MBO0949408.1"/>
    </source>
</evidence>
<keyword evidence="3" id="KW-1185">Reference proteome</keyword>
<organism evidence="2 3">
    <name type="scientific">Fibrella forsythiae</name>
    <dbReference type="NCBI Taxonomy" id="2817061"/>
    <lineage>
        <taxon>Bacteria</taxon>
        <taxon>Pseudomonadati</taxon>
        <taxon>Bacteroidota</taxon>
        <taxon>Cytophagia</taxon>
        <taxon>Cytophagales</taxon>
        <taxon>Spirosomataceae</taxon>
        <taxon>Fibrella</taxon>
    </lineage>
</organism>
<dbReference type="Proteomes" id="UP000664628">
    <property type="component" value="Unassembled WGS sequence"/>
</dbReference>